<feature type="transmembrane region" description="Helical" evidence="10">
    <location>
        <begin position="89"/>
        <end position="111"/>
    </location>
</feature>
<dbReference type="PANTHER" id="PTHR46157">
    <property type="entry name" value="K(+) EFFLUX ANTIPORTER 3, CHLOROPLASTIC"/>
    <property type="match status" value="1"/>
</dbReference>
<keyword evidence="9 10" id="KW-0472">Membrane</keyword>
<dbReference type="KEGG" id="vbr:A6E01_15440"/>
<dbReference type="InterPro" id="IPR003148">
    <property type="entry name" value="RCK_N"/>
</dbReference>
<evidence type="ECO:0000256" key="9">
    <source>
        <dbReference type="ARBA" id="ARBA00023136"/>
    </source>
</evidence>
<evidence type="ECO:0000256" key="1">
    <source>
        <dbReference type="ARBA" id="ARBA00004141"/>
    </source>
</evidence>
<dbReference type="GO" id="GO:1902600">
    <property type="term" value="P:proton transmembrane transport"/>
    <property type="evidence" value="ECO:0007669"/>
    <property type="project" value="InterPro"/>
</dbReference>
<dbReference type="GO" id="GO:0005886">
    <property type="term" value="C:plasma membrane"/>
    <property type="evidence" value="ECO:0007669"/>
    <property type="project" value="TreeGrafter"/>
</dbReference>
<comment type="subcellular location">
    <subcellularLocation>
        <location evidence="1">Membrane</location>
        <topology evidence="1">Multi-pass membrane protein</topology>
    </subcellularLocation>
</comment>
<feature type="domain" description="RCK N-terminal" evidence="12">
    <location>
        <begin position="406"/>
        <end position="516"/>
    </location>
</feature>
<accession>A0AAN1CTE8</accession>
<feature type="transmembrane region" description="Helical" evidence="10">
    <location>
        <begin position="298"/>
        <end position="319"/>
    </location>
</feature>
<feature type="transmembrane region" description="Helical" evidence="10">
    <location>
        <begin position="151"/>
        <end position="173"/>
    </location>
</feature>
<name>A0AAN1CTE8_9VIBR</name>
<gene>
    <name evidence="13" type="ORF">A6E01_15440</name>
</gene>
<dbReference type="GO" id="GO:0015297">
    <property type="term" value="F:antiporter activity"/>
    <property type="evidence" value="ECO:0007669"/>
    <property type="project" value="UniProtKB-KW"/>
</dbReference>
<feature type="transmembrane region" description="Helical" evidence="10">
    <location>
        <begin position="360"/>
        <end position="377"/>
    </location>
</feature>
<sequence length="566" mass="61751">MDSVSFFYFIAYVFSIASLFVVGSSILGMGTIVGFILAGVALGPFTPGLVAATNIELLQQVADLGVVLFLFTIGLEMKPMDLWRMKKGLMIQGVGLVVTMSLLFAGLATLFGYSWQIGLVVGAIFGQSSSAVVITLLNQKGEFNSEHGKNIFSNLMGQDLSVVPLMALIPLLVSQQIESSAHFLQDTFTVICVVALIIGIGKFLLPLALNWSVRKHNKDAFALCLFGSIFVTVCVIEYAGLPSTLGAFLLGMLLSSSDFRHSLEETVVPFKGVLMALFFTSVGMQIDPTVLLNNLGTILATLAIVLVVKTLLSIVLSLLDGKSLSVGVKTGFWLNHVGEFAFVILALATSMDILSESQSGIMIAVVSLSMVLSSFSIKLGDKLVSKFIHSAESFDEIEHEDTNSLVIIGLDEVGRLIAEMARRAEIPYIALDHNYDQVRTSKQLGLNAYFGDILRSGVRNKIHLKNVKAVFVSIHEPATLKRVCVTLSKYPNLDIYARTNSKQDELELKQLGIHFASSTYVESTLIRGRKLLHKFGLAEETTLALVDELMTEMSELDYQNYKQQCT</sequence>
<dbReference type="SUPFAM" id="SSF51735">
    <property type="entry name" value="NAD(P)-binding Rossmann-fold domains"/>
    <property type="match status" value="1"/>
</dbReference>
<keyword evidence="7 10" id="KW-1133">Transmembrane helix</keyword>
<feature type="transmembrane region" description="Helical" evidence="10">
    <location>
        <begin position="57"/>
        <end position="77"/>
    </location>
</feature>
<evidence type="ECO:0000256" key="5">
    <source>
        <dbReference type="ARBA" id="ARBA00022692"/>
    </source>
</evidence>
<feature type="transmembrane region" description="Helical" evidence="10">
    <location>
        <begin position="331"/>
        <end position="348"/>
    </location>
</feature>
<evidence type="ECO:0000259" key="11">
    <source>
        <dbReference type="Pfam" id="PF00999"/>
    </source>
</evidence>
<evidence type="ECO:0000256" key="4">
    <source>
        <dbReference type="ARBA" id="ARBA00022538"/>
    </source>
</evidence>
<dbReference type="InterPro" id="IPR038770">
    <property type="entry name" value="Na+/solute_symporter_sf"/>
</dbReference>
<evidence type="ECO:0008006" key="15">
    <source>
        <dbReference type="Google" id="ProtNLM"/>
    </source>
</evidence>
<evidence type="ECO:0000256" key="6">
    <source>
        <dbReference type="ARBA" id="ARBA00022958"/>
    </source>
</evidence>
<evidence type="ECO:0000256" key="2">
    <source>
        <dbReference type="ARBA" id="ARBA00022448"/>
    </source>
</evidence>
<keyword evidence="6" id="KW-0630">Potassium</keyword>
<feature type="transmembrane region" description="Helical" evidence="10">
    <location>
        <begin position="32"/>
        <end position="51"/>
    </location>
</feature>
<keyword evidence="8" id="KW-0406">Ion transport</keyword>
<feature type="transmembrane region" description="Helical" evidence="10">
    <location>
        <begin position="6"/>
        <end position="27"/>
    </location>
</feature>
<dbReference type="PANTHER" id="PTHR46157:SF4">
    <property type="entry name" value="K(+) EFFLUX ANTIPORTER 3, CHLOROPLASTIC"/>
    <property type="match status" value="1"/>
</dbReference>
<keyword evidence="2" id="KW-0813">Transport</keyword>
<dbReference type="Proteomes" id="UP000092018">
    <property type="component" value="Chromosome 2"/>
</dbReference>
<organism evidence="13 14">
    <name type="scientific">Vibrio breoganii</name>
    <dbReference type="NCBI Taxonomy" id="553239"/>
    <lineage>
        <taxon>Bacteria</taxon>
        <taxon>Pseudomonadati</taxon>
        <taxon>Pseudomonadota</taxon>
        <taxon>Gammaproteobacteria</taxon>
        <taxon>Vibrionales</taxon>
        <taxon>Vibrionaceae</taxon>
        <taxon>Vibrio</taxon>
    </lineage>
</organism>
<feature type="transmembrane region" description="Helical" evidence="10">
    <location>
        <begin position="188"/>
        <end position="209"/>
    </location>
</feature>
<evidence type="ECO:0000256" key="8">
    <source>
        <dbReference type="ARBA" id="ARBA00023065"/>
    </source>
</evidence>
<protein>
    <recommendedName>
        <fullName evidence="15">RCK N-terminal domain-containing protein</fullName>
    </recommendedName>
</protein>
<dbReference type="Gene3D" id="1.20.1530.20">
    <property type="match status" value="1"/>
</dbReference>
<evidence type="ECO:0000313" key="13">
    <source>
        <dbReference type="EMBL" id="ANO34593.1"/>
    </source>
</evidence>
<keyword evidence="3" id="KW-0050">Antiport</keyword>
<evidence type="ECO:0000256" key="3">
    <source>
        <dbReference type="ARBA" id="ARBA00022449"/>
    </source>
</evidence>
<evidence type="ECO:0000259" key="12">
    <source>
        <dbReference type="Pfam" id="PF02254"/>
    </source>
</evidence>
<dbReference type="Pfam" id="PF02254">
    <property type="entry name" value="TrkA_N"/>
    <property type="match status" value="1"/>
</dbReference>
<keyword evidence="4" id="KW-0633">Potassium transport</keyword>
<dbReference type="InterPro" id="IPR006153">
    <property type="entry name" value="Cation/H_exchanger_TM"/>
</dbReference>
<dbReference type="Gene3D" id="3.40.50.720">
    <property type="entry name" value="NAD(P)-binding Rossmann-like Domain"/>
    <property type="match status" value="1"/>
</dbReference>
<dbReference type="EMBL" id="CP016178">
    <property type="protein sequence ID" value="ANO34593.1"/>
    <property type="molecule type" value="Genomic_DNA"/>
</dbReference>
<feature type="transmembrane region" description="Helical" evidence="10">
    <location>
        <begin position="221"/>
        <end position="254"/>
    </location>
</feature>
<dbReference type="AlphaFoldDB" id="A0AAN1CTE8"/>
<proteinExistence type="predicted"/>
<feature type="domain" description="Cation/H+ exchanger transmembrane" evidence="11">
    <location>
        <begin position="18"/>
        <end position="378"/>
    </location>
</feature>
<keyword evidence="5 10" id="KW-0812">Transmembrane</keyword>
<evidence type="ECO:0000256" key="7">
    <source>
        <dbReference type="ARBA" id="ARBA00022989"/>
    </source>
</evidence>
<dbReference type="Pfam" id="PF00999">
    <property type="entry name" value="Na_H_Exchanger"/>
    <property type="match status" value="1"/>
</dbReference>
<dbReference type="RefSeq" id="WP_017028121.1">
    <property type="nucleotide sequence ID" value="NZ_CP016178.1"/>
</dbReference>
<dbReference type="InterPro" id="IPR036291">
    <property type="entry name" value="NAD(P)-bd_dom_sf"/>
</dbReference>
<feature type="transmembrane region" description="Helical" evidence="10">
    <location>
        <begin position="117"/>
        <end position="139"/>
    </location>
</feature>
<evidence type="ECO:0000313" key="14">
    <source>
        <dbReference type="Proteomes" id="UP000092018"/>
    </source>
</evidence>
<reference evidence="13 14" key="1">
    <citation type="submission" date="2016-06" db="EMBL/GenBank/DDBJ databases">
        <title>Adaptive Radiation by Waves of Gene Transfer Leads to Fine-Scale Resource Partitioning in Marine Microbes.</title>
        <authorList>
            <person name="Hehemann J.-H."/>
            <person name="Arevalo P."/>
            <person name="Datta M.S."/>
            <person name="Yu X."/>
            <person name="Corzett C."/>
            <person name="Henschel A."/>
            <person name="Preheim S.P."/>
            <person name="Timberlake S."/>
            <person name="Alm E.J."/>
            <person name="Polz M.F."/>
        </authorList>
    </citation>
    <scope>NUCLEOTIDE SEQUENCE [LARGE SCALE GENOMIC DNA]</scope>
    <source>
        <strain evidence="13 14">FF50</strain>
    </source>
</reference>
<evidence type="ECO:0000256" key="10">
    <source>
        <dbReference type="SAM" id="Phobius"/>
    </source>
</evidence>
<dbReference type="GO" id="GO:0006813">
    <property type="term" value="P:potassium ion transport"/>
    <property type="evidence" value="ECO:0007669"/>
    <property type="project" value="UniProtKB-KW"/>
</dbReference>